<keyword evidence="3 4" id="KW-0418">Kinase</keyword>
<dbReference type="GO" id="GO:0008887">
    <property type="term" value="F:glycerate kinase activity"/>
    <property type="evidence" value="ECO:0007669"/>
    <property type="project" value="UniProtKB-UniRule"/>
</dbReference>
<proteinExistence type="inferred from homology"/>
<dbReference type="InterPro" id="IPR018193">
    <property type="entry name" value="Glyc_kinase_flavodox-like_fold"/>
</dbReference>
<evidence type="ECO:0000313" key="5">
    <source>
        <dbReference type="EMBL" id="HJF84181.1"/>
    </source>
</evidence>
<organism evidence="5 6">
    <name type="scientific">Megamonas hypermegale</name>
    <dbReference type="NCBI Taxonomy" id="158847"/>
    <lineage>
        <taxon>Bacteria</taxon>
        <taxon>Bacillati</taxon>
        <taxon>Bacillota</taxon>
        <taxon>Negativicutes</taxon>
        <taxon>Selenomonadales</taxon>
        <taxon>Selenomonadaceae</taxon>
        <taxon>Megamonas</taxon>
    </lineage>
</organism>
<comment type="similarity">
    <text evidence="1 4">Belongs to the glycerate kinase type-1 family.</text>
</comment>
<accession>A0A921L8N5</accession>
<evidence type="ECO:0000256" key="3">
    <source>
        <dbReference type="ARBA" id="ARBA00022777"/>
    </source>
</evidence>
<gene>
    <name evidence="5" type="ORF">K8V65_00740</name>
</gene>
<dbReference type="InterPro" id="IPR018197">
    <property type="entry name" value="Glycerate_kinase_RE-like"/>
</dbReference>
<evidence type="ECO:0000256" key="4">
    <source>
        <dbReference type="PIRNR" id="PIRNR006078"/>
    </source>
</evidence>
<dbReference type="PIRSF" id="PIRSF006078">
    <property type="entry name" value="GlxK"/>
    <property type="match status" value="1"/>
</dbReference>
<reference evidence="5" key="2">
    <citation type="submission" date="2021-09" db="EMBL/GenBank/DDBJ databases">
        <authorList>
            <person name="Gilroy R."/>
        </authorList>
    </citation>
    <scope>NUCLEOTIDE SEQUENCE</scope>
    <source>
        <strain evidence="5">7318</strain>
    </source>
</reference>
<dbReference type="EMBL" id="DYVR01000021">
    <property type="protein sequence ID" value="HJF84181.1"/>
    <property type="molecule type" value="Genomic_DNA"/>
</dbReference>
<dbReference type="PANTHER" id="PTHR21599">
    <property type="entry name" value="GLYCERATE KINASE"/>
    <property type="match status" value="1"/>
</dbReference>
<dbReference type="Gene3D" id="3.90.1510.10">
    <property type="entry name" value="Glycerate kinase, domain 2"/>
    <property type="match status" value="1"/>
</dbReference>
<evidence type="ECO:0000313" key="6">
    <source>
        <dbReference type="Proteomes" id="UP000780768"/>
    </source>
</evidence>
<dbReference type="SUPFAM" id="SSF110738">
    <property type="entry name" value="Glycerate kinase I"/>
    <property type="match status" value="1"/>
</dbReference>
<dbReference type="InterPro" id="IPR004381">
    <property type="entry name" value="Glycerate_kinase"/>
</dbReference>
<sequence>MKFVFAPDSFKGTLSSQEIIDILTEKAQQHFKDVQTQGVLIADGGEGTIAAVEQMKGGNRRYLEVTGPLGEKVNAHYLRLNEKQVLIEMATASGITLIPYREGNALYTTSYGTGEMIKDALASGADDIIISIGGSATNDGGMGMLMALGVRFLDKDGKELEPVGKNLMNIAKIDTASLNRRVKTANFTVMCDVTNPLIGPNGATYVFGPQKGANAKQLKLLESGMKNYAAKIKETLGADVANLPGGGAAGGMGAALTAFCGASLQSGIKTILDLINFENIIADADLIITGEGRIDGQSAGGKVLDGIGRYAKKRNIPVIALTGGMGDNAHLVYDCGIDSIMVTVNAPMSLDTALTHAEPLLADCADRLFRFIKIGMNLR</sequence>
<dbReference type="InterPro" id="IPR036129">
    <property type="entry name" value="Glycerate_kinase_sf"/>
</dbReference>
<dbReference type="GO" id="GO:0031388">
    <property type="term" value="P:organic acid phosphorylation"/>
    <property type="evidence" value="ECO:0007669"/>
    <property type="project" value="UniProtKB-UniRule"/>
</dbReference>
<comment type="caution">
    <text evidence="5">The sequence shown here is derived from an EMBL/GenBank/DDBJ whole genome shotgun (WGS) entry which is preliminary data.</text>
</comment>
<dbReference type="PANTHER" id="PTHR21599:SF0">
    <property type="entry name" value="GLYCERATE KINASE"/>
    <property type="match status" value="1"/>
</dbReference>
<dbReference type="NCBIfam" id="TIGR00045">
    <property type="entry name" value="glycerate kinase"/>
    <property type="match status" value="1"/>
</dbReference>
<dbReference type="Proteomes" id="UP000780768">
    <property type="component" value="Unassembled WGS sequence"/>
</dbReference>
<dbReference type="AlphaFoldDB" id="A0A921L8N5"/>
<reference evidence="5" key="1">
    <citation type="journal article" date="2021" name="PeerJ">
        <title>Extensive microbial diversity within the chicken gut microbiome revealed by metagenomics and culture.</title>
        <authorList>
            <person name="Gilroy R."/>
            <person name="Ravi A."/>
            <person name="Getino M."/>
            <person name="Pursley I."/>
            <person name="Horton D.L."/>
            <person name="Alikhan N.F."/>
            <person name="Baker D."/>
            <person name="Gharbi K."/>
            <person name="Hall N."/>
            <person name="Watson M."/>
            <person name="Adriaenssens E.M."/>
            <person name="Foster-Nyarko E."/>
            <person name="Jarju S."/>
            <person name="Secka A."/>
            <person name="Antonio M."/>
            <person name="Oren A."/>
            <person name="Chaudhuri R.R."/>
            <person name="La Ragione R."/>
            <person name="Hildebrand F."/>
            <person name="Pallen M.J."/>
        </authorList>
    </citation>
    <scope>NUCLEOTIDE SEQUENCE</scope>
    <source>
        <strain evidence="5">7318</strain>
    </source>
</reference>
<dbReference type="Gene3D" id="3.40.50.10350">
    <property type="entry name" value="Glycerate kinase, domain 1"/>
    <property type="match status" value="1"/>
</dbReference>
<evidence type="ECO:0000256" key="2">
    <source>
        <dbReference type="ARBA" id="ARBA00022679"/>
    </source>
</evidence>
<evidence type="ECO:0000256" key="1">
    <source>
        <dbReference type="ARBA" id="ARBA00006284"/>
    </source>
</evidence>
<name>A0A921L8N5_9FIRM</name>
<protein>
    <submittedName>
        <fullName evidence="5">Glycerate kinase</fullName>
    </submittedName>
</protein>
<dbReference type="Pfam" id="PF02595">
    <property type="entry name" value="Gly_kinase"/>
    <property type="match status" value="1"/>
</dbReference>
<keyword evidence="2 4" id="KW-0808">Transferase</keyword>